<protein>
    <recommendedName>
        <fullName evidence="4">3-beta hydroxysteroid dehydrogenase/isomerase domain-containing protein</fullName>
    </recommendedName>
</protein>
<feature type="region of interest" description="Disordered" evidence="3">
    <location>
        <begin position="1"/>
        <end position="36"/>
    </location>
</feature>
<evidence type="ECO:0000313" key="5">
    <source>
        <dbReference type="EMBL" id="POY72804.1"/>
    </source>
</evidence>
<evidence type="ECO:0000256" key="3">
    <source>
        <dbReference type="SAM" id="MobiDB-lite"/>
    </source>
</evidence>
<dbReference type="AlphaFoldDB" id="A0A2S5B7P5"/>
<gene>
    <name evidence="5" type="ORF">BMF94_4213</name>
</gene>
<dbReference type="Proteomes" id="UP000237144">
    <property type="component" value="Unassembled WGS sequence"/>
</dbReference>
<dbReference type="STRING" id="741276.A0A2S5B7P5"/>
<name>A0A2S5B7P5_9BASI</name>
<dbReference type="GO" id="GO:0006694">
    <property type="term" value="P:steroid biosynthetic process"/>
    <property type="evidence" value="ECO:0007669"/>
    <property type="project" value="InterPro"/>
</dbReference>
<comment type="caution">
    <text evidence="5">The sequence shown here is derived from an EMBL/GenBank/DDBJ whole genome shotgun (WGS) entry which is preliminary data.</text>
</comment>
<feature type="compositionally biased region" description="Pro residues" evidence="3">
    <location>
        <begin position="298"/>
        <end position="309"/>
    </location>
</feature>
<evidence type="ECO:0000313" key="6">
    <source>
        <dbReference type="Proteomes" id="UP000237144"/>
    </source>
</evidence>
<keyword evidence="2" id="KW-0560">Oxidoreductase</keyword>
<evidence type="ECO:0000259" key="4">
    <source>
        <dbReference type="Pfam" id="PF01073"/>
    </source>
</evidence>
<dbReference type="SUPFAM" id="SSF51735">
    <property type="entry name" value="NAD(P)-binding Rossmann-fold domains"/>
    <property type="match status" value="1"/>
</dbReference>
<dbReference type="OrthoDB" id="10058185at2759"/>
<evidence type="ECO:0000256" key="1">
    <source>
        <dbReference type="ARBA" id="ARBA00009219"/>
    </source>
</evidence>
<dbReference type="InterPro" id="IPR002225">
    <property type="entry name" value="3Beta_OHSteriod_DH/Estase"/>
</dbReference>
<feature type="region of interest" description="Disordered" evidence="3">
    <location>
        <begin position="289"/>
        <end position="310"/>
    </location>
</feature>
<accession>A0A2S5B7P5</accession>
<organism evidence="5 6">
    <name type="scientific">Rhodotorula taiwanensis</name>
    <dbReference type="NCBI Taxonomy" id="741276"/>
    <lineage>
        <taxon>Eukaryota</taxon>
        <taxon>Fungi</taxon>
        <taxon>Dikarya</taxon>
        <taxon>Basidiomycota</taxon>
        <taxon>Pucciniomycotina</taxon>
        <taxon>Microbotryomycetes</taxon>
        <taxon>Sporidiobolales</taxon>
        <taxon>Sporidiobolaceae</taxon>
        <taxon>Rhodotorula</taxon>
    </lineage>
</organism>
<dbReference type="GO" id="GO:0016616">
    <property type="term" value="F:oxidoreductase activity, acting on the CH-OH group of donors, NAD or NADP as acceptor"/>
    <property type="evidence" value="ECO:0007669"/>
    <property type="project" value="InterPro"/>
</dbReference>
<feature type="domain" description="3-beta hydroxysteroid dehydrogenase/isomerase" evidence="4">
    <location>
        <begin position="38"/>
        <end position="263"/>
    </location>
</feature>
<reference evidence="5 6" key="1">
    <citation type="journal article" date="2018" name="Front. Microbiol.">
        <title>Prospects for Fungal Bioremediation of Acidic Radioactive Waste Sites: Characterization and Genome Sequence of Rhodotorula taiwanensis MD1149.</title>
        <authorList>
            <person name="Tkavc R."/>
            <person name="Matrosova V.Y."/>
            <person name="Grichenko O.E."/>
            <person name="Gostincar C."/>
            <person name="Volpe R.P."/>
            <person name="Klimenkova P."/>
            <person name="Gaidamakova E.K."/>
            <person name="Zhou C.E."/>
            <person name="Stewart B.J."/>
            <person name="Lyman M.G."/>
            <person name="Malfatti S.A."/>
            <person name="Rubinfeld B."/>
            <person name="Courtot M."/>
            <person name="Singh J."/>
            <person name="Dalgard C.L."/>
            <person name="Hamilton T."/>
            <person name="Frey K.G."/>
            <person name="Gunde-Cimerman N."/>
            <person name="Dugan L."/>
            <person name="Daly M.J."/>
        </authorList>
    </citation>
    <scope>NUCLEOTIDE SEQUENCE [LARGE SCALE GENOMIC DNA]</scope>
    <source>
        <strain evidence="5 6">MD1149</strain>
    </source>
</reference>
<feature type="compositionally biased region" description="Polar residues" evidence="3">
    <location>
        <begin position="12"/>
        <end position="22"/>
    </location>
</feature>
<sequence>MHYEAPADPSCGISTSPANMTAPSPRPRRPSTSPDSYAVIGGEGFLGAALVSALLERHPAARVASFGLTQRRFDTSSGEPYRFFRTDITSYDSVLASLRDSEVTTVFHTASPHAKSTPDMWRSVNVDGTDAVVRACQEAGVRKLVFTSSMTVVYEAGIAYKNVDERLPIIETEEKVATYAGTKASAEKIVLAANGKNGLKTCSLRLGGIIGPGDRQVLPGFIEVYKSGQSIFQMGDDLNLFDFVTLKNVVHAHLLAADRLDSPPISAKPLVSRLEPVQCTIKRRRLPTSLHQDVVDPSKPPPQADPPLPAMRNRWNQFACSDDEPIDASNLSVAGQAFFITNGEPVTFWTFARAVYFAYSQKPPRWWDPIVLPKSVGMLYAQLSETIGRFQGKKPEDCAVPTAHMQYVLHDLYFDIERARRVLGYEPIESLEDGIKTGVEWYKADEARQAQRSAAADQGKKK</sequence>
<dbReference type="EMBL" id="PJQD01000047">
    <property type="protein sequence ID" value="POY72804.1"/>
    <property type="molecule type" value="Genomic_DNA"/>
</dbReference>
<keyword evidence="6" id="KW-1185">Reference proteome</keyword>
<dbReference type="InterPro" id="IPR050177">
    <property type="entry name" value="Lipid_A_modif_metabolic_enz"/>
</dbReference>
<dbReference type="Pfam" id="PF01073">
    <property type="entry name" value="3Beta_HSD"/>
    <property type="match status" value="1"/>
</dbReference>
<comment type="similarity">
    <text evidence="1">Belongs to the 3-beta-HSD family.</text>
</comment>
<dbReference type="InterPro" id="IPR036291">
    <property type="entry name" value="NAD(P)-bd_dom_sf"/>
</dbReference>
<evidence type="ECO:0000256" key="2">
    <source>
        <dbReference type="ARBA" id="ARBA00023002"/>
    </source>
</evidence>
<dbReference type="PANTHER" id="PTHR43245">
    <property type="entry name" value="BIFUNCTIONAL POLYMYXIN RESISTANCE PROTEIN ARNA"/>
    <property type="match status" value="1"/>
</dbReference>
<dbReference type="Gene3D" id="3.40.50.720">
    <property type="entry name" value="NAD(P)-binding Rossmann-like Domain"/>
    <property type="match status" value="2"/>
</dbReference>
<proteinExistence type="inferred from homology"/>
<dbReference type="PANTHER" id="PTHR43245:SF51">
    <property type="entry name" value="SHORT CHAIN DEHYDROGENASE_REDUCTASE FAMILY 42E, MEMBER 2"/>
    <property type="match status" value="1"/>
</dbReference>